<dbReference type="GO" id="GO:0032196">
    <property type="term" value="P:transposition"/>
    <property type="evidence" value="ECO:0007669"/>
    <property type="project" value="UniProtKB-KW"/>
</dbReference>
<proteinExistence type="inferred from homology"/>
<evidence type="ECO:0000256" key="3">
    <source>
        <dbReference type="ARBA" id="ARBA00023125"/>
    </source>
</evidence>
<comment type="similarity">
    <text evidence="1">In the C-terminal section; belongs to the transposase 35 family.</text>
</comment>
<protein>
    <submittedName>
        <fullName evidence="6">Transposase</fullName>
    </submittedName>
</protein>
<keyword evidence="3" id="KW-0238">DNA-binding</keyword>
<dbReference type="NCBIfam" id="NF040570">
    <property type="entry name" value="guided_TnpB"/>
    <property type="match status" value="1"/>
</dbReference>
<dbReference type="AlphaFoldDB" id="A0A6N8FSM2"/>
<organism evidence="6 7">
    <name type="scientific">Gloeocapsopsis dulcis AAB1 = 1H9</name>
    <dbReference type="NCBI Taxonomy" id="1433147"/>
    <lineage>
        <taxon>Bacteria</taxon>
        <taxon>Bacillati</taxon>
        <taxon>Cyanobacteriota</taxon>
        <taxon>Cyanophyceae</taxon>
        <taxon>Oscillatoriophycideae</taxon>
        <taxon>Chroococcales</taxon>
        <taxon>Chroococcaceae</taxon>
        <taxon>Gloeocapsopsis</taxon>
        <taxon>Gloeocapsopsis dulcis</taxon>
    </lineage>
</organism>
<dbReference type="NCBIfam" id="TIGR01766">
    <property type="entry name" value="IS200/IS605 family accessory protein TnpB-like domain"/>
    <property type="match status" value="1"/>
</dbReference>
<evidence type="ECO:0000256" key="4">
    <source>
        <dbReference type="ARBA" id="ARBA00023172"/>
    </source>
</evidence>
<comment type="caution">
    <text evidence="6">The sequence shown here is derived from an EMBL/GenBank/DDBJ whole genome shotgun (WGS) entry which is preliminary data.</text>
</comment>
<sequence length="429" mass="49576">MFGCQQVLIDDTEILPYLEFICSEANKLINCGTYYGRQVYFKTGKIISKFDLNYEYKKNCHYQFLCAQAAQQVLLSVAEAFNSFRKLKVSYNKREIVDKPKPPKYRKKGGLALIAYPKQAISLVKNRVRFPLGKKVKASFGIDSFIVPMPSNLKFEDIREVRILPRNGCFYAEFVYRQQIFKPPLDKEQVLGIDPGVNNWLTCVSNIGKSFIIDGRKLKSQNQWYNKQIASLTKDKPQGFWNEELATITEKRNRQMRDAINKAARYVVNWCIYNRVGRIIFGWNQRNKNEINLGKKNNQQIVQIPTARLKQRIEQLCEQYGIEFVETEESYTSIASYLDGDELPKFGEKPEGWKPSGKRIFRGMYRSAKGLLTNCDCLGAANIIRKVAIQLSIDLTKVGRAVLILPRRINVFRHVFRLPKSILCESLSL</sequence>
<dbReference type="InterPro" id="IPR010095">
    <property type="entry name" value="Cas12f1-like_TNB"/>
</dbReference>
<keyword evidence="4" id="KW-0233">DNA recombination</keyword>
<evidence type="ECO:0000313" key="6">
    <source>
        <dbReference type="EMBL" id="MUL35754.1"/>
    </source>
</evidence>
<keyword evidence="7" id="KW-1185">Reference proteome</keyword>
<dbReference type="EMBL" id="NAPY01000005">
    <property type="protein sequence ID" value="MUL35754.1"/>
    <property type="molecule type" value="Genomic_DNA"/>
</dbReference>
<dbReference type="GO" id="GO:0006310">
    <property type="term" value="P:DNA recombination"/>
    <property type="evidence" value="ECO:0007669"/>
    <property type="project" value="UniProtKB-KW"/>
</dbReference>
<evidence type="ECO:0000256" key="2">
    <source>
        <dbReference type="ARBA" id="ARBA00022578"/>
    </source>
</evidence>
<dbReference type="InterPro" id="IPR001959">
    <property type="entry name" value="Transposase"/>
</dbReference>
<evidence type="ECO:0000313" key="7">
    <source>
        <dbReference type="Proteomes" id="UP000441797"/>
    </source>
</evidence>
<dbReference type="GO" id="GO:0003677">
    <property type="term" value="F:DNA binding"/>
    <property type="evidence" value="ECO:0007669"/>
    <property type="project" value="UniProtKB-KW"/>
</dbReference>
<dbReference type="RefSeq" id="WP_105222275.1">
    <property type="nucleotide sequence ID" value="NZ_CAWNSU010000006.1"/>
</dbReference>
<gene>
    <name evidence="6" type="ORF">BWI75_05165</name>
</gene>
<evidence type="ECO:0000256" key="1">
    <source>
        <dbReference type="ARBA" id="ARBA00008761"/>
    </source>
</evidence>
<dbReference type="OrthoDB" id="442799at2"/>
<accession>A0A6N8FSM2</accession>
<dbReference type="Pfam" id="PF01385">
    <property type="entry name" value="OrfB_IS605"/>
    <property type="match status" value="1"/>
</dbReference>
<dbReference type="Proteomes" id="UP000441797">
    <property type="component" value="Unassembled WGS sequence"/>
</dbReference>
<reference evidence="6 7" key="1">
    <citation type="journal article" date="2019" name="Front. Microbiol.">
        <title>Genomic Features for Desiccation Tolerance and Sugar Biosynthesis in the Extremophile Gloeocapsopsis sp. UTEX B3054.</title>
        <authorList>
            <person name="Urrejola C."/>
            <person name="Alcorta J."/>
            <person name="Salas L."/>
            <person name="Vasquez M."/>
            <person name="Polz M.F."/>
            <person name="Vicuna R."/>
            <person name="Diez B."/>
        </authorList>
    </citation>
    <scope>NUCLEOTIDE SEQUENCE [LARGE SCALE GENOMIC DNA]</scope>
    <source>
        <strain evidence="6 7">1H9</strain>
    </source>
</reference>
<keyword evidence="2" id="KW-0815">Transposition</keyword>
<evidence type="ECO:0000259" key="5">
    <source>
        <dbReference type="Pfam" id="PF01385"/>
    </source>
</evidence>
<name>A0A6N8FSM2_9CHRO</name>
<feature type="domain" description="Probable transposase IS891/IS1136/IS1341" evidence="5">
    <location>
        <begin position="182"/>
        <end position="282"/>
    </location>
</feature>